<evidence type="ECO:0000256" key="2">
    <source>
        <dbReference type="ARBA" id="ARBA00004496"/>
    </source>
</evidence>
<dbReference type="Gene3D" id="1.20.58.190">
    <property type="entry name" value="Translin, domain 1"/>
    <property type="match status" value="1"/>
</dbReference>
<evidence type="ECO:0000313" key="6">
    <source>
        <dbReference type="EMBL" id="PKI85117.1"/>
    </source>
</evidence>
<dbReference type="Gene3D" id="1.20.58.200">
    <property type="entry name" value="Translin, domain 2"/>
    <property type="match status" value="1"/>
</dbReference>
<dbReference type="InterPro" id="IPR036081">
    <property type="entry name" value="Translin_sf"/>
</dbReference>
<keyword evidence="5" id="KW-0539">Nucleus</keyword>
<dbReference type="GO" id="GO:0005737">
    <property type="term" value="C:cytoplasm"/>
    <property type="evidence" value="ECO:0007669"/>
    <property type="project" value="UniProtKB-SubCell"/>
</dbReference>
<keyword evidence="7" id="KW-1185">Reference proteome</keyword>
<dbReference type="EMBL" id="KZ454988">
    <property type="protein sequence ID" value="PKI85117.1"/>
    <property type="molecule type" value="Genomic_DNA"/>
</dbReference>
<dbReference type="OrthoDB" id="31005at2759"/>
<dbReference type="PANTHER" id="PTHR10741">
    <property type="entry name" value="TRANSLIN AND TRANSLIN ASSOCIATED PROTEIN X"/>
    <property type="match status" value="1"/>
</dbReference>
<comment type="subcellular location">
    <subcellularLocation>
        <location evidence="2">Cytoplasm</location>
    </subcellularLocation>
    <subcellularLocation>
        <location evidence="1">Nucleus</location>
    </subcellularLocation>
</comment>
<dbReference type="InterPro" id="IPR016069">
    <property type="entry name" value="Translin_C"/>
</dbReference>
<dbReference type="GO" id="GO:0043565">
    <property type="term" value="F:sequence-specific DNA binding"/>
    <property type="evidence" value="ECO:0007669"/>
    <property type="project" value="InterPro"/>
</dbReference>
<evidence type="ECO:0008006" key="8">
    <source>
        <dbReference type="Google" id="ProtNLM"/>
    </source>
</evidence>
<dbReference type="SUPFAM" id="SSF74784">
    <property type="entry name" value="Translin"/>
    <property type="match status" value="1"/>
</dbReference>
<dbReference type="InterPro" id="IPR002848">
    <property type="entry name" value="Translin_fam"/>
</dbReference>
<keyword evidence="4" id="KW-0963">Cytoplasm</keyword>
<evidence type="ECO:0000256" key="1">
    <source>
        <dbReference type="ARBA" id="ARBA00004123"/>
    </source>
</evidence>
<dbReference type="Pfam" id="PF01997">
    <property type="entry name" value="Translin"/>
    <property type="match status" value="1"/>
</dbReference>
<reference evidence="6 7" key="1">
    <citation type="submission" date="2017-10" db="EMBL/GenBank/DDBJ databases">
        <title>A novel species of cold-tolerant Malassezia isolated from bats.</title>
        <authorList>
            <person name="Lorch J.M."/>
            <person name="Palmer J.M."/>
            <person name="Vanderwolf K.J."/>
            <person name="Schmidt K.Z."/>
            <person name="Verant M.L."/>
            <person name="Weller T.J."/>
            <person name="Blehert D.S."/>
        </authorList>
    </citation>
    <scope>NUCLEOTIDE SEQUENCE [LARGE SCALE GENOMIC DNA]</scope>
    <source>
        <strain evidence="6 7">NWHC:44797-103</strain>
    </source>
</reference>
<dbReference type="AlphaFoldDB" id="A0A2N1JEY1"/>
<accession>A0A2N1JEY1</accession>
<gene>
    <name evidence="6" type="ORF">MVES_001211</name>
</gene>
<protein>
    <recommendedName>
        <fullName evidence="8">Translin</fullName>
    </recommendedName>
</protein>
<organism evidence="6 7">
    <name type="scientific">Malassezia vespertilionis</name>
    <dbReference type="NCBI Taxonomy" id="2020962"/>
    <lineage>
        <taxon>Eukaryota</taxon>
        <taxon>Fungi</taxon>
        <taxon>Dikarya</taxon>
        <taxon>Basidiomycota</taxon>
        <taxon>Ustilaginomycotina</taxon>
        <taxon>Malasseziomycetes</taxon>
        <taxon>Malasseziales</taxon>
        <taxon>Malasseziaceae</taxon>
        <taxon>Malassezia</taxon>
    </lineage>
</organism>
<name>A0A2N1JEY1_9BASI</name>
<evidence type="ECO:0000313" key="7">
    <source>
        <dbReference type="Proteomes" id="UP000232875"/>
    </source>
</evidence>
<comment type="similarity">
    <text evidence="3">Belongs to the translin family.</text>
</comment>
<proteinExistence type="inferred from homology"/>
<evidence type="ECO:0000256" key="5">
    <source>
        <dbReference type="ARBA" id="ARBA00023242"/>
    </source>
</evidence>
<evidence type="ECO:0000256" key="4">
    <source>
        <dbReference type="ARBA" id="ARBA00022490"/>
    </source>
</evidence>
<evidence type="ECO:0000256" key="3">
    <source>
        <dbReference type="ARBA" id="ARBA00005902"/>
    </source>
</evidence>
<dbReference type="GO" id="GO:0005634">
    <property type="term" value="C:nucleus"/>
    <property type="evidence" value="ECO:0007669"/>
    <property type="project" value="UniProtKB-SubCell"/>
</dbReference>
<dbReference type="CDD" id="cd14820">
    <property type="entry name" value="TRAX"/>
    <property type="match status" value="1"/>
</dbReference>
<dbReference type="Proteomes" id="UP000232875">
    <property type="component" value="Unassembled WGS sequence"/>
</dbReference>
<sequence length="261" mass="29131">MDVRARLDTSFEAFRDEIDAANERRDRMLKVARDVTGLSKKVIFHLHRFRIADGWPFAGEEHNAGILQEAHGKLEHIYTILRACALDEGLAGPSDRPSVLMLRNERNIGGAIEELVEAVSFLYFLEHNALIPHGVVQDPLRSPTGTLLVYIAPMRYLLGLSDLTGELMRFGINAASAPAALFILAQVLGTQQQIYYALERLVPYYPAVGKKQQVSLASIHKVQDAAYAIRIRSAEYGHDKHLLEAFARRAAEPQTEEGACR</sequence>
<dbReference type="InterPro" id="IPR016068">
    <property type="entry name" value="Translin_N"/>
</dbReference>